<dbReference type="SUPFAM" id="SSF53335">
    <property type="entry name" value="S-adenosyl-L-methionine-dependent methyltransferases"/>
    <property type="match status" value="1"/>
</dbReference>
<dbReference type="PANTHER" id="PTHR43712:SF16">
    <property type="entry name" value="O-METHYLTRANSFERASE ELCB"/>
    <property type="match status" value="1"/>
</dbReference>
<evidence type="ECO:0000256" key="1">
    <source>
        <dbReference type="ARBA" id="ARBA00022603"/>
    </source>
</evidence>
<proteinExistence type="predicted"/>
<keyword evidence="3" id="KW-0949">S-adenosyl-L-methionine</keyword>
<keyword evidence="2 5" id="KW-0808">Transferase</keyword>
<name>A0A8E2FDR0_9PEZI</name>
<dbReference type="EMBL" id="KV748563">
    <property type="protein sequence ID" value="OCL14533.1"/>
    <property type="molecule type" value="Genomic_DNA"/>
</dbReference>
<gene>
    <name evidence="5" type="ORF">AOQ84DRAFT_428842</name>
</gene>
<keyword evidence="1 5" id="KW-0489">Methyltransferase</keyword>
<dbReference type="InterPro" id="IPR029063">
    <property type="entry name" value="SAM-dependent_MTases_sf"/>
</dbReference>
<dbReference type="PANTHER" id="PTHR43712">
    <property type="entry name" value="PUTATIVE (AFU_ORTHOLOGUE AFUA_4G14580)-RELATED"/>
    <property type="match status" value="1"/>
</dbReference>
<dbReference type="SUPFAM" id="SSF46785">
    <property type="entry name" value="Winged helix' DNA-binding domain"/>
    <property type="match status" value="1"/>
</dbReference>
<dbReference type="AlphaFoldDB" id="A0A8E2FDR0"/>
<feature type="domain" description="O-methyltransferase C-terminal" evidence="4">
    <location>
        <begin position="260"/>
        <end position="346"/>
    </location>
</feature>
<dbReference type="InterPro" id="IPR001077">
    <property type="entry name" value="COMT_C"/>
</dbReference>
<dbReference type="InterPro" id="IPR016461">
    <property type="entry name" value="COMT-like"/>
</dbReference>
<protein>
    <submittedName>
        <fullName evidence="5">O-methyltransferase</fullName>
    </submittedName>
</protein>
<evidence type="ECO:0000259" key="4">
    <source>
        <dbReference type="Pfam" id="PF00891"/>
    </source>
</evidence>
<accession>A0A8E2FDR0</accession>
<dbReference type="GO" id="GO:0032259">
    <property type="term" value="P:methylation"/>
    <property type="evidence" value="ECO:0007669"/>
    <property type="project" value="UniProtKB-KW"/>
</dbReference>
<dbReference type="GO" id="GO:0008171">
    <property type="term" value="F:O-methyltransferase activity"/>
    <property type="evidence" value="ECO:0007669"/>
    <property type="project" value="InterPro"/>
</dbReference>
<dbReference type="Gene3D" id="1.10.10.10">
    <property type="entry name" value="Winged helix-like DNA-binding domain superfamily/Winged helix DNA-binding domain"/>
    <property type="match status" value="1"/>
</dbReference>
<dbReference type="InterPro" id="IPR036390">
    <property type="entry name" value="WH_DNA-bd_sf"/>
</dbReference>
<reference evidence="5 6" key="1">
    <citation type="journal article" date="2016" name="Nat. Commun.">
        <title>Ectomycorrhizal ecology is imprinted in the genome of the dominant symbiotic fungus Cenococcum geophilum.</title>
        <authorList>
            <consortium name="DOE Joint Genome Institute"/>
            <person name="Peter M."/>
            <person name="Kohler A."/>
            <person name="Ohm R.A."/>
            <person name="Kuo A."/>
            <person name="Krutzmann J."/>
            <person name="Morin E."/>
            <person name="Arend M."/>
            <person name="Barry K.W."/>
            <person name="Binder M."/>
            <person name="Choi C."/>
            <person name="Clum A."/>
            <person name="Copeland A."/>
            <person name="Grisel N."/>
            <person name="Haridas S."/>
            <person name="Kipfer T."/>
            <person name="LaButti K."/>
            <person name="Lindquist E."/>
            <person name="Lipzen A."/>
            <person name="Maire R."/>
            <person name="Meier B."/>
            <person name="Mihaltcheva S."/>
            <person name="Molinier V."/>
            <person name="Murat C."/>
            <person name="Poggeler S."/>
            <person name="Quandt C.A."/>
            <person name="Sperisen C."/>
            <person name="Tritt A."/>
            <person name="Tisserant E."/>
            <person name="Crous P.W."/>
            <person name="Henrissat B."/>
            <person name="Nehls U."/>
            <person name="Egli S."/>
            <person name="Spatafora J.W."/>
            <person name="Grigoriev I.V."/>
            <person name="Martin F.M."/>
        </authorList>
    </citation>
    <scope>NUCLEOTIDE SEQUENCE [LARGE SCALE GENOMIC DNA]</scope>
    <source>
        <strain evidence="5 6">CBS 207.34</strain>
    </source>
</reference>
<dbReference type="Pfam" id="PF00891">
    <property type="entry name" value="Methyltransf_2"/>
    <property type="match status" value="1"/>
</dbReference>
<dbReference type="OrthoDB" id="2410195at2759"/>
<dbReference type="InterPro" id="IPR036388">
    <property type="entry name" value="WH-like_DNA-bd_sf"/>
</dbReference>
<sequence>MSAVPGSTLISSTRLTELSALIAQKKAQIESYLNPKGLPLSSFDVNAPVELGIAREDEDVQKIRVELLDLTKELRDLIAGPTDSVRYLTWDSNHNNISLLAAYHFKIASAFPVNNTITYPELSKRTGVDEHNLRRICRHAMTNRIFHEPIKGIIAHTAASRLIAEDIRIQSWIGLQLEDLSKPALCTIDAMDRWPGSEDPLHTGIQVAFNTDKHWFEVLGSNLERLKRFGIGMKSFSEGVGCEVGYLAEHYPWGRIREGTVVDVGSGIGFTSFILAKAHEPLRFINQDLARMITGAEAGIPEELRPHVSFMPYDFFTPQPVRDADVYLFRRIFHGWSDKYSVRILRSQCLPEPNSVSRWNEDIMRTMDLLMLTVVNSNERDLDMWRELLHKADPNFTFLGASQPKGCRMWVIEAV</sequence>
<evidence type="ECO:0000256" key="3">
    <source>
        <dbReference type="ARBA" id="ARBA00022691"/>
    </source>
</evidence>
<evidence type="ECO:0000313" key="6">
    <source>
        <dbReference type="Proteomes" id="UP000250140"/>
    </source>
</evidence>
<dbReference type="Gene3D" id="3.40.50.150">
    <property type="entry name" value="Vaccinia Virus protein VP39"/>
    <property type="match status" value="1"/>
</dbReference>
<evidence type="ECO:0000256" key="2">
    <source>
        <dbReference type="ARBA" id="ARBA00022679"/>
    </source>
</evidence>
<organism evidence="5 6">
    <name type="scientific">Glonium stellatum</name>
    <dbReference type="NCBI Taxonomy" id="574774"/>
    <lineage>
        <taxon>Eukaryota</taxon>
        <taxon>Fungi</taxon>
        <taxon>Dikarya</taxon>
        <taxon>Ascomycota</taxon>
        <taxon>Pezizomycotina</taxon>
        <taxon>Dothideomycetes</taxon>
        <taxon>Pleosporomycetidae</taxon>
        <taxon>Gloniales</taxon>
        <taxon>Gloniaceae</taxon>
        <taxon>Glonium</taxon>
    </lineage>
</organism>
<keyword evidence="6" id="KW-1185">Reference proteome</keyword>
<dbReference type="Proteomes" id="UP000250140">
    <property type="component" value="Unassembled WGS sequence"/>
</dbReference>
<evidence type="ECO:0000313" key="5">
    <source>
        <dbReference type="EMBL" id="OCL14533.1"/>
    </source>
</evidence>
<dbReference type="PROSITE" id="PS51683">
    <property type="entry name" value="SAM_OMT_II"/>
    <property type="match status" value="1"/>
</dbReference>